<keyword evidence="2" id="KW-1185">Reference proteome</keyword>
<reference evidence="1" key="1">
    <citation type="submission" date="2021-06" db="EMBL/GenBank/DDBJ databases">
        <authorList>
            <person name="Kallberg Y."/>
            <person name="Tangrot J."/>
            <person name="Rosling A."/>
        </authorList>
    </citation>
    <scope>NUCLEOTIDE SEQUENCE</scope>
    <source>
        <strain evidence="1">CL356</strain>
    </source>
</reference>
<dbReference type="Proteomes" id="UP000789525">
    <property type="component" value="Unassembled WGS sequence"/>
</dbReference>
<accession>A0ACA9L0D4</accession>
<organism evidence="1 2">
    <name type="scientific">Acaulospora colombiana</name>
    <dbReference type="NCBI Taxonomy" id="27376"/>
    <lineage>
        <taxon>Eukaryota</taxon>
        <taxon>Fungi</taxon>
        <taxon>Fungi incertae sedis</taxon>
        <taxon>Mucoromycota</taxon>
        <taxon>Glomeromycotina</taxon>
        <taxon>Glomeromycetes</taxon>
        <taxon>Diversisporales</taxon>
        <taxon>Acaulosporaceae</taxon>
        <taxon>Acaulospora</taxon>
    </lineage>
</organism>
<protein>
    <submittedName>
        <fullName evidence="1">2621_t:CDS:1</fullName>
    </submittedName>
</protein>
<sequence length="994" mass="107000">MIAMQNQPPSFVHQRQNPDILEGITNVSAVASSNRNTFAHSSNAFHTNDNFIDTIIPFPTIQGNPSEQQLLARRQSALAQSASRQKYPLRTSASMETCRHNNSILNPTSTSATQQRLSSSNKNCNNASSSIKNDNNDSNTDHNSINVKNKNRERGGIIGGRVSMAREAITRWRNEHSENPSMEASINIREYKLEKPLVSCDQDDEQKEDYLGASKWRFFTKAKNAVPDGVRLENISWRLMAIARNRSLRRESNEAISDQLNHFTVADEKEDPIRRNRCSAAANSKGLSKFTEITKSRMLKLENSEPSIFDVEMDENFAHQEIPDNLNRLAHDMDQEKFEMFLDEQHHLVASPSDTSTSNTDDNLSAYASSPSPSGDFPFNFGATAEEFHSQYANGRRGFANPAKPQSHMIRPVAIPRQNFGGPFSPHGSSTFKKPSKRQNFKPVSQLSSITIPNDTADDSDVDSVSSSATTTSPNQYAFNTYVNYSTMSSSAPTYQFQNFGDLASPDGMNNPNPMQYHQSTGSTPLSPADNPGYFYGLNNANGNSFDLVKIFCPQSFELMPADGNKEKGTIEYGQSSSLGDWAGAGGSEDGGEDVGTVGINNINNNSAAKTKRQSMYGSSASGVGHENNSPLASPLLHNGEVAGLSTPSSHTMAGKRPRSSSPSTATTSTPSSPSIRKDGLNGVGNNGNGSGGGSSSKSAVPTTCTNCYTQKTPLWRRNPEGQPLCNACGLFLKLHGKVRPLSLKTDVIKKRNRGGAATAGKNSTKGVKGTVQLGAGASMSVMGKRVSQSNSMTSRSHLGNSSNSVSVLSTSAPTNAQFTFNASQHVMPKRQRRFSSDEQQILLGGDQSQGYGLIKSPVGSLASSNDAQLMMAMASTAPPPHPNTNSFQQTPPSAPADAITSGKTHSRYRSHTTSSVLSNATSQPSSNGVDGANSASSTRSSHFQINPQLMIYAWPDGQIVQSLAGEEDDIIIPSNGGFGGSDAAMDLDSMFIL</sequence>
<evidence type="ECO:0000313" key="2">
    <source>
        <dbReference type="Proteomes" id="UP000789525"/>
    </source>
</evidence>
<dbReference type="EMBL" id="CAJVPT010004107">
    <property type="protein sequence ID" value="CAG8504195.1"/>
    <property type="molecule type" value="Genomic_DNA"/>
</dbReference>
<evidence type="ECO:0000313" key="1">
    <source>
        <dbReference type="EMBL" id="CAG8504195.1"/>
    </source>
</evidence>
<name>A0ACA9L0D4_9GLOM</name>
<proteinExistence type="predicted"/>
<comment type="caution">
    <text evidence="1">The sequence shown here is derived from an EMBL/GenBank/DDBJ whole genome shotgun (WGS) entry which is preliminary data.</text>
</comment>
<gene>
    <name evidence="1" type="ORF">ACOLOM_LOCUS2932</name>
</gene>